<dbReference type="InterPro" id="IPR036770">
    <property type="entry name" value="Ankyrin_rpt-contain_sf"/>
</dbReference>
<dbReference type="Proteomes" id="UP000799444">
    <property type="component" value="Unassembled WGS sequence"/>
</dbReference>
<proteinExistence type="predicted"/>
<sequence length="573" mass="64419">MAPMKGPAFLETVLQSNKDLYECVRRFLAEENGQIQNFQWFKLQVEKVYSHHLDEPLDISDDERRGSWNGLTRKITKISRERKFAVQQRLLEMKSSTGRVQMRFTSSKQSGELLNTRVLYSPAAHVQPSIRGLALSCAQGLLPNRIERSLSTFQVHSRASGLVTSIEIGDLEGVKGYFSTRKAHPNDRDEDGDSLLMVSIVHKSAGNSALCCLLDEIAGTAEGTEGDDWNSEAIDLALRLFINGCGSESGVVLEHYTDLGTITLVRSDAPMRRLLLTGDCDLEEEDGFGRSALLACVEGVRRRHLAEMIEMFLHFGANPHAIDNDSAGILHFILRTTSACNRAHSQRSLSLPIKDILAKLLSRSCDPNSMDQNGITPSDLALGSSAWQIWCDALSESGLDPKEVIEKDDRQNCLRITTTLIDQRHKKWTERTTSTEQQILESTVMENMPHPICYYCELPGEWIPMKPPFDHYGSYLVKIGDSFAHAAFPNHTDGGFCKNALELNTCKRKSHGRDGDCPFWCSREISIRKHVAYRLWKERSLFTSSQAYSWASGLTDVRRAHEYGLMQDMTEIL</sequence>
<evidence type="ECO:0000313" key="1">
    <source>
        <dbReference type="EMBL" id="KAF2726495.1"/>
    </source>
</evidence>
<keyword evidence="2" id="KW-1185">Reference proteome</keyword>
<protein>
    <recommendedName>
        <fullName evidence="3">Clr5 domain-containing protein</fullName>
    </recommendedName>
</protein>
<gene>
    <name evidence="1" type="ORF">EJ04DRAFT_530226</name>
</gene>
<organism evidence="1 2">
    <name type="scientific">Polyplosphaeria fusca</name>
    <dbReference type="NCBI Taxonomy" id="682080"/>
    <lineage>
        <taxon>Eukaryota</taxon>
        <taxon>Fungi</taxon>
        <taxon>Dikarya</taxon>
        <taxon>Ascomycota</taxon>
        <taxon>Pezizomycotina</taxon>
        <taxon>Dothideomycetes</taxon>
        <taxon>Pleosporomycetidae</taxon>
        <taxon>Pleosporales</taxon>
        <taxon>Tetraplosphaeriaceae</taxon>
        <taxon>Polyplosphaeria</taxon>
    </lineage>
</organism>
<reference evidence="1" key="1">
    <citation type="journal article" date="2020" name="Stud. Mycol.">
        <title>101 Dothideomycetes genomes: a test case for predicting lifestyles and emergence of pathogens.</title>
        <authorList>
            <person name="Haridas S."/>
            <person name="Albert R."/>
            <person name="Binder M."/>
            <person name="Bloem J."/>
            <person name="Labutti K."/>
            <person name="Salamov A."/>
            <person name="Andreopoulos B."/>
            <person name="Baker S."/>
            <person name="Barry K."/>
            <person name="Bills G."/>
            <person name="Bluhm B."/>
            <person name="Cannon C."/>
            <person name="Castanera R."/>
            <person name="Culley D."/>
            <person name="Daum C."/>
            <person name="Ezra D."/>
            <person name="Gonzalez J."/>
            <person name="Henrissat B."/>
            <person name="Kuo A."/>
            <person name="Liang C."/>
            <person name="Lipzen A."/>
            <person name="Lutzoni F."/>
            <person name="Magnuson J."/>
            <person name="Mondo S."/>
            <person name="Nolan M."/>
            <person name="Ohm R."/>
            <person name="Pangilinan J."/>
            <person name="Park H.-J."/>
            <person name="Ramirez L."/>
            <person name="Alfaro M."/>
            <person name="Sun H."/>
            <person name="Tritt A."/>
            <person name="Yoshinaga Y."/>
            <person name="Zwiers L.-H."/>
            <person name="Turgeon B."/>
            <person name="Goodwin S."/>
            <person name="Spatafora J."/>
            <person name="Crous P."/>
            <person name="Grigoriev I."/>
        </authorList>
    </citation>
    <scope>NUCLEOTIDE SEQUENCE</scope>
    <source>
        <strain evidence="1">CBS 125425</strain>
    </source>
</reference>
<name>A0A9P4UVT5_9PLEO</name>
<evidence type="ECO:0008006" key="3">
    <source>
        <dbReference type="Google" id="ProtNLM"/>
    </source>
</evidence>
<dbReference type="EMBL" id="ML996459">
    <property type="protein sequence ID" value="KAF2726495.1"/>
    <property type="molecule type" value="Genomic_DNA"/>
</dbReference>
<comment type="caution">
    <text evidence="1">The sequence shown here is derived from an EMBL/GenBank/DDBJ whole genome shotgun (WGS) entry which is preliminary data.</text>
</comment>
<dbReference type="Gene3D" id="1.25.40.20">
    <property type="entry name" value="Ankyrin repeat-containing domain"/>
    <property type="match status" value="1"/>
</dbReference>
<evidence type="ECO:0000313" key="2">
    <source>
        <dbReference type="Proteomes" id="UP000799444"/>
    </source>
</evidence>
<dbReference type="AlphaFoldDB" id="A0A9P4UVT5"/>
<accession>A0A9P4UVT5</accession>
<dbReference type="SUPFAM" id="SSF48403">
    <property type="entry name" value="Ankyrin repeat"/>
    <property type="match status" value="1"/>
</dbReference>
<dbReference type="OrthoDB" id="539213at2759"/>